<comment type="caution">
    <text evidence="2">The sequence shown here is derived from an EMBL/GenBank/DDBJ whole genome shotgun (WGS) entry which is preliminary data.</text>
</comment>
<dbReference type="InterPro" id="IPR038454">
    <property type="entry name" value="DnaA_N_sf"/>
</dbReference>
<dbReference type="Pfam" id="PF11638">
    <property type="entry name" value="DnaA_N"/>
    <property type="match status" value="1"/>
</dbReference>
<reference evidence="2" key="1">
    <citation type="submission" date="2022-06" db="EMBL/GenBank/DDBJ databases">
        <title>Aquibacillus sp. a new bacterium isolated from soil saline samples.</title>
        <authorList>
            <person name="Galisteo C."/>
            <person name="De La Haba R."/>
            <person name="Sanchez-Porro C."/>
            <person name="Ventosa A."/>
        </authorList>
    </citation>
    <scope>NUCLEOTIDE SEQUENCE</scope>
    <source>
        <strain evidence="2">3ASR75-11</strain>
    </source>
</reference>
<dbReference type="EMBL" id="JAMQKB010000033">
    <property type="protein sequence ID" value="MDC3426184.1"/>
    <property type="molecule type" value="Genomic_DNA"/>
</dbReference>
<organism evidence="2 3">
    <name type="scientific">Terrihalobacillus insolitus</name>
    <dbReference type="NCBI Taxonomy" id="2950438"/>
    <lineage>
        <taxon>Bacteria</taxon>
        <taxon>Bacillati</taxon>
        <taxon>Bacillota</taxon>
        <taxon>Bacilli</taxon>
        <taxon>Bacillales</taxon>
        <taxon>Bacillaceae</taxon>
        <taxon>Terrihalobacillus</taxon>
    </lineage>
</organism>
<dbReference type="AlphaFoldDB" id="A0A9X3WZK7"/>
<dbReference type="InterPro" id="IPR024633">
    <property type="entry name" value="DnaA_N_dom"/>
</dbReference>
<accession>A0A9X3WZK7</accession>
<name>A0A9X3WZK7_9BACI</name>
<proteinExistence type="predicted"/>
<dbReference type="Proteomes" id="UP001145050">
    <property type="component" value="Unassembled WGS sequence"/>
</dbReference>
<evidence type="ECO:0000313" key="2">
    <source>
        <dbReference type="EMBL" id="MDC3426184.1"/>
    </source>
</evidence>
<keyword evidence="3" id="KW-1185">Reference proteome</keyword>
<dbReference type="Gene3D" id="3.30.300.180">
    <property type="match status" value="1"/>
</dbReference>
<sequence>MENELWTKVLNLVSHKMSRPSFETWFKTSKAIKEEKRWVIISESEFTRDWLEQRYSDLVKEAIFEITNESPELVFTFKEKHEQFPI</sequence>
<dbReference type="RefSeq" id="WP_272438010.1">
    <property type="nucleotide sequence ID" value="NZ_JAMQKB010000033.1"/>
</dbReference>
<evidence type="ECO:0000259" key="1">
    <source>
        <dbReference type="Pfam" id="PF11638"/>
    </source>
</evidence>
<evidence type="ECO:0000313" key="3">
    <source>
        <dbReference type="Proteomes" id="UP001145050"/>
    </source>
</evidence>
<gene>
    <name evidence="2" type="ORF">NC797_16935</name>
</gene>
<feature type="domain" description="DnaA N-terminal" evidence="1">
    <location>
        <begin position="3"/>
        <end position="63"/>
    </location>
</feature>
<protein>
    <recommendedName>
        <fullName evidence="1">DnaA N-terminal domain-containing protein</fullName>
    </recommendedName>
</protein>